<dbReference type="InterPro" id="IPR001750">
    <property type="entry name" value="ND/Mrp_TM"/>
</dbReference>
<comment type="similarity">
    <text evidence="3">Belongs to the CPA3 antiporters (TC 2.A.63) subunit D family.</text>
</comment>
<dbReference type="RefSeq" id="WP_161350688.1">
    <property type="nucleotide sequence ID" value="NZ_WTUX01000010.1"/>
</dbReference>
<feature type="transmembrane region" description="Helical" evidence="10">
    <location>
        <begin position="332"/>
        <end position="352"/>
    </location>
</feature>
<proteinExistence type="inferred from homology"/>
<keyword evidence="6 10" id="KW-1133">Transmembrane helix</keyword>
<feature type="transmembrane region" description="Helical" evidence="10">
    <location>
        <begin position="372"/>
        <end position="391"/>
    </location>
</feature>
<feature type="domain" description="NADH:quinone oxidoreductase/Mrp antiporter transmembrane" evidence="11">
    <location>
        <begin position="127"/>
        <end position="422"/>
    </location>
</feature>
<evidence type="ECO:0000313" key="13">
    <source>
        <dbReference type="Proteomes" id="UP000467322"/>
    </source>
</evidence>
<accession>A0A845LZ07</accession>
<feature type="transmembrane region" description="Helical" evidence="10">
    <location>
        <begin position="278"/>
        <end position="296"/>
    </location>
</feature>
<feature type="transmembrane region" description="Helical" evidence="10">
    <location>
        <begin position="6"/>
        <end position="23"/>
    </location>
</feature>
<feature type="transmembrane region" description="Helical" evidence="10">
    <location>
        <begin position="70"/>
        <end position="95"/>
    </location>
</feature>
<feature type="compositionally biased region" description="Basic and acidic residues" evidence="9">
    <location>
        <begin position="521"/>
        <end position="541"/>
    </location>
</feature>
<keyword evidence="13" id="KW-1185">Reference proteome</keyword>
<keyword evidence="4" id="KW-1003">Cell membrane</keyword>
<gene>
    <name evidence="12" type="ORF">GQE99_06030</name>
</gene>
<feature type="transmembrane region" description="Helical" evidence="10">
    <location>
        <begin position="162"/>
        <end position="184"/>
    </location>
</feature>
<feature type="transmembrane region" description="Helical" evidence="10">
    <location>
        <begin position="132"/>
        <end position="150"/>
    </location>
</feature>
<evidence type="ECO:0000256" key="9">
    <source>
        <dbReference type="SAM" id="MobiDB-lite"/>
    </source>
</evidence>
<keyword evidence="7 10" id="KW-0472">Membrane</keyword>
<evidence type="ECO:0000256" key="7">
    <source>
        <dbReference type="ARBA" id="ARBA00023136"/>
    </source>
</evidence>
<feature type="region of interest" description="Disordered" evidence="9">
    <location>
        <begin position="516"/>
        <end position="554"/>
    </location>
</feature>
<dbReference type="AlphaFoldDB" id="A0A845LZ07"/>
<comment type="subcellular location">
    <subcellularLocation>
        <location evidence="2">Cell membrane</location>
        <topology evidence="2">Multi-pass membrane protein</topology>
    </subcellularLocation>
    <subcellularLocation>
        <location evidence="8">Membrane</location>
        <topology evidence="8">Multi-pass membrane protein</topology>
    </subcellularLocation>
</comment>
<keyword evidence="5 8" id="KW-0812">Transmembrane</keyword>
<evidence type="ECO:0000256" key="1">
    <source>
        <dbReference type="ARBA" id="ARBA00002378"/>
    </source>
</evidence>
<dbReference type="Proteomes" id="UP000467322">
    <property type="component" value="Unassembled WGS sequence"/>
</dbReference>
<comment type="function">
    <text evidence="1">NDH-1 shuttles electrons from NADH, via FMN and iron-sulfur (Fe-S) centers, to quinones in the respiratory chain. The immediate electron acceptor for the enzyme in this species is believed to be ubiquinone. Couples the redox reaction to proton translocation (for every two electrons transferred, four hydrogen ions are translocated across the cytoplasmic membrane), and thus conserves the redox energy in a proton gradient.</text>
</comment>
<feature type="transmembrane region" description="Helical" evidence="10">
    <location>
        <begin position="411"/>
        <end position="428"/>
    </location>
</feature>
<evidence type="ECO:0000256" key="10">
    <source>
        <dbReference type="SAM" id="Phobius"/>
    </source>
</evidence>
<feature type="transmembrane region" description="Helical" evidence="10">
    <location>
        <begin position="239"/>
        <end position="258"/>
    </location>
</feature>
<sequence>MNHWIIAPVILPALIAPIVGYVMRHDISLARIGSTIGTVLLVAIAAGLFWTASDGQIHVYRLGDWPAPFGIVLVLDQLSALMVLLTSVLALLVLIHAISTNWDQRGVHFHALFQFQLMGICGAFLTGDVFNLFVFFEVLLIASYGLMIHSGGKMRMRAGLQYVIMNLAGSTLFLFALGTLYASAGTLNIADLAVRLAEIPESEAGIVRVAAMLLMIVFAVKAALFPVQFWLPGAYSNAPAPVAALFAIMTKVGAYAILRVHTIVFGPEIAATEHMAGLWLFPAAIVTIAVGAIGVLGARRLLPLIAFSVLGSMGTLMIAISDFSPGATTAALYYLVHSTFAAAALFLVADLVVTRRPGDTLGTLPATVQNGLFAALFFAAAIGMAGMPPLSGFLGKLFVLDNLRVPEEMPWAWSAVLVGSLVTIVGFARAGSALFWKSTSFVLPENVVSEDEEEEETHITHEPARAWEVAPTMMAIGALAALSIFAGPAARYFEATSAQLFERSLYVGAVLENPEGLKPYPDAHGEDDGEAESHGTEEAESHGTAAADGEKEAH</sequence>
<evidence type="ECO:0000256" key="3">
    <source>
        <dbReference type="ARBA" id="ARBA00005346"/>
    </source>
</evidence>
<feature type="transmembrane region" description="Helical" evidence="10">
    <location>
        <begin position="107"/>
        <end position="126"/>
    </location>
</feature>
<protein>
    <submittedName>
        <fullName evidence="12">Monovalent cation/H+ antiporter subunit D</fullName>
    </submittedName>
</protein>
<dbReference type="PANTHER" id="PTHR42703">
    <property type="entry name" value="NADH DEHYDROGENASE"/>
    <property type="match status" value="1"/>
</dbReference>
<dbReference type="GO" id="GO:0042773">
    <property type="term" value="P:ATP synthesis coupled electron transport"/>
    <property type="evidence" value="ECO:0007669"/>
    <property type="project" value="InterPro"/>
</dbReference>
<dbReference type="NCBIfam" id="NF009309">
    <property type="entry name" value="PRK12666.1"/>
    <property type="match status" value="1"/>
</dbReference>
<dbReference type="GO" id="GO:0005886">
    <property type="term" value="C:plasma membrane"/>
    <property type="evidence" value="ECO:0007669"/>
    <property type="project" value="UniProtKB-SubCell"/>
</dbReference>
<reference evidence="12 13" key="1">
    <citation type="submission" date="2019-12" db="EMBL/GenBank/DDBJ databases">
        <title>Maritimibacter sp. nov. sp. isolated from sea sand.</title>
        <authorList>
            <person name="Kim J."/>
            <person name="Jeong S.E."/>
            <person name="Jung H.S."/>
            <person name="Jeon C.O."/>
        </authorList>
    </citation>
    <scope>NUCLEOTIDE SEQUENCE [LARGE SCALE GENOMIC DNA]</scope>
    <source>
        <strain evidence="12 13">DP07</strain>
    </source>
</reference>
<evidence type="ECO:0000256" key="5">
    <source>
        <dbReference type="ARBA" id="ARBA00022692"/>
    </source>
</evidence>
<feature type="transmembrane region" description="Helical" evidence="10">
    <location>
        <begin position="301"/>
        <end position="320"/>
    </location>
</feature>
<dbReference type="Pfam" id="PF00361">
    <property type="entry name" value="Proton_antipo_M"/>
    <property type="match status" value="1"/>
</dbReference>
<dbReference type="PANTHER" id="PTHR42703:SF1">
    <property type="entry name" value="NA(+)_H(+) ANTIPORTER SUBUNIT D1"/>
    <property type="match status" value="1"/>
</dbReference>
<evidence type="ECO:0000313" key="12">
    <source>
        <dbReference type="EMBL" id="MZR12576.1"/>
    </source>
</evidence>
<dbReference type="InterPro" id="IPR050586">
    <property type="entry name" value="CPA3_Na-H_Antiporter_D"/>
</dbReference>
<organism evidence="12 13">
    <name type="scientific">Maritimibacter harenae</name>
    <dbReference type="NCBI Taxonomy" id="2606218"/>
    <lineage>
        <taxon>Bacteria</taxon>
        <taxon>Pseudomonadati</taxon>
        <taxon>Pseudomonadota</taxon>
        <taxon>Alphaproteobacteria</taxon>
        <taxon>Rhodobacterales</taxon>
        <taxon>Roseobacteraceae</taxon>
        <taxon>Maritimibacter</taxon>
    </lineage>
</organism>
<evidence type="ECO:0000256" key="8">
    <source>
        <dbReference type="RuleBase" id="RU000320"/>
    </source>
</evidence>
<feature type="transmembrane region" description="Helical" evidence="10">
    <location>
        <begin position="204"/>
        <end position="227"/>
    </location>
</feature>
<comment type="caution">
    <text evidence="12">The sequence shown here is derived from an EMBL/GenBank/DDBJ whole genome shotgun (WGS) entry which is preliminary data.</text>
</comment>
<dbReference type="EMBL" id="WTUX01000010">
    <property type="protein sequence ID" value="MZR12576.1"/>
    <property type="molecule type" value="Genomic_DNA"/>
</dbReference>
<evidence type="ECO:0000256" key="2">
    <source>
        <dbReference type="ARBA" id="ARBA00004651"/>
    </source>
</evidence>
<name>A0A845LZ07_9RHOB</name>
<feature type="transmembrane region" description="Helical" evidence="10">
    <location>
        <begin position="30"/>
        <end position="50"/>
    </location>
</feature>
<dbReference type="PRINTS" id="PR01437">
    <property type="entry name" value="NUOXDRDTASE4"/>
</dbReference>
<evidence type="ECO:0000259" key="11">
    <source>
        <dbReference type="Pfam" id="PF00361"/>
    </source>
</evidence>
<dbReference type="InterPro" id="IPR003918">
    <property type="entry name" value="NADH_UbQ_OxRdtase"/>
</dbReference>
<evidence type="ECO:0000256" key="6">
    <source>
        <dbReference type="ARBA" id="ARBA00022989"/>
    </source>
</evidence>
<dbReference type="GO" id="GO:0008137">
    <property type="term" value="F:NADH dehydrogenase (ubiquinone) activity"/>
    <property type="evidence" value="ECO:0007669"/>
    <property type="project" value="InterPro"/>
</dbReference>
<evidence type="ECO:0000256" key="4">
    <source>
        <dbReference type="ARBA" id="ARBA00022475"/>
    </source>
</evidence>